<accession>A0ABN8SYQ5</accession>
<protein>
    <submittedName>
        <fullName evidence="2">Uncharacterized protein</fullName>
    </submittedName>
</protein>
<evidence type="ECO:0000256" key="1">
    <source>
        <dbReference type="SAM" id="MobiDB-lite"/>
    </source>
</evidence>
<keyword evidence="3" id="KW-1185">Reference proteome</keyword>
<gene>
    <name evidence="2" type="ORF">PEVE_00031429</name>
</gene>
<proteinExistence type="predicted"/>
<feature type="compositionally biased region" description="Basic and acidic residues" evidence="1">
    <location>
        <begin position="24"/>
        <end position="40"/>
    </location>
</feature>
<dbReference type="EMBL" id="CALNXI010004496">
    <property type="protein sequence ID" value="CAH3195947.1"/>
    <property type="molecule type" value="Genomic_DNA"/>
</dbReference>
<name>A0ABN8SYQ5_9CNID</name>
<sequence>MQDLSQQADRRVAQLGLADSSASDSDHDEVKPPAHVRAKDSSASNGGGKSLKSGKESKITTTFLYPQLWPDSFLSLTNARRDIKYDDLTLEEFVAGYGQILQSPDLPEMKRSARLKHLVSLMYFAQQYEWQARAVLSTGFLRRPNHLPVEDLPRPPPQSCIVEISNGTSVLLIKHIMATYFMAAYLLRLLGAITKTRAPSRWLVRMFPCLCKFGDKKLTTSNTFVHHAESVDECAPCFSEEVEHDILSSSFDRFHDAVAPFACTESVSRSRSSLQSSFSQYFSPRAACYSYRDVHDFGAQTGKPNYLVARLTVPSTLNIFTWRELLQDYEDNVVCEFLEFGWPVGFMPTTLPVFDLRTHRGAPLFSEQVTAYLTKEISLGRVAGPFDAVPFTDGFVVSPLNTVPKRDSAKRRVIVYLSWPCGTSVNDGIPSDSTLGEPISLSYPTIDSIVDAVISLGPGCLLYKRDLKKEIVSFQ</sequence>
<organism evidence="2 3">
    <name type="scientific">Porites evermanni</name>
    <dbReference type="NCBI Taxonomy" id="104178"/>
    <lineage>
        <taxon>Eukaryota</taxon>
        <taxon>Metazoa</taxon>
        <taxon>Cnidaria</taxon>
        <taxon>Anthozoa</taxon>
        <taxon>Hexacorallia</taxon>
        <taxon>Scleractinia</taxon>
        <taxon>Fungiina</taxon>
        <taxon>Poritidae</taxon>
        <taxon>Porites</taxon>
    </lineage>
</organism>
<dbReference type="Proteomes" id="UP001159427">
    <property type="component" value="Unassembled WGS sequence"/>
</dbReference>
<evidence type="ECO:0000313" key="3">
    <source>
        <dbReference type="Proteomes" id="UP001159427"/>
    </source>
</evidence>
<comment type="caution">
    <text evidence="2">The sequence shown here is derived from an EMBL/GenBank/DDBJ whole genome shotgun (WGS) entry which is preliminary data.</text>
</comment>
<evidence type="ECO:0000313" key="2">
    <source>
        <dbReference type="EMBL" id="CAH3195947.1"/>
    </source>
</evidence>
<feature type="region of interest" description="Disordered" evidence="1">
    <location>
        <begin position="1"/>
        <end position="54"/>
    </location>
</feature>
<reference evidence="2 3" key="1">
    <citation type="submission" date="2022-05" db="EMBL/GenBank/DDBJ databases">
        <authorList>
            <consortium name="Genoscope - CEA"/>
            <person name="William W."/>
        </authorList>
    </citation>
    <scope>NUCLEOTIDE SEQUENCE [LARGE SCALE GENOMIC DNA]</scope>
</reference>